<evidence type="ECO:0000256" key="1">
    <source>
        <dbReference type="SAM" id="SignalP"/>
    </source>
</evidence>
<keyword evidence="3" id="KW-1185">Reference proteome</keyword>
<reference evidence="2 3" key="1">
    <citation type="journal article" date="2018" name="Mol. Biol. Evol.">
        <title>Broad Genomic Sampling Reveals a Smut Pathogenic Ancestry of the Fungal Clade Ustilaginomycotina.</title>
        <authorList>
            <person name="Kijpornyongpan T."/>
            <person name="Mondo S.J."/>
            <person name="Barry K."/>
            <person name="Sandor L."/>
            <person name="Lee J."/>
            <person name="Lipzen A."/>
            <person name="Pangilinan J."/>
            <person name="LaButti K."/>
            <person name="Hainaut M."/>
            <person name="Henrissat B."/>
            <person name="Grigoriev I.V."/>
            <person name="Spatafora J.W."/>
            <person name="Aime M.C."/>
        </authorList>
    </citation>
    <scope>NUCLEOTIDE SEQUENCE [LARGE SCALE GENOMIC DNA]</scope>
    <source>
        <strain evidence="2 3">MCA 3645</strain>
    </source>
</reference>
<keyword evidence="1" id="KW-0732">Signal</keyword>
<accession>A0A317XZZ1</accession>
<evidence type="ECO:0000313" key="2">
    <source>
        <dbReference type="EMBL" id="PWZ03468.1"/>
    </source>
</evidence>
<dbReference type="AlphaFoldDB" id="A0A317XZZ1"/>
<proteinExistence type="predicted"/>
<gene>
    <name evidence="2" type="ORF">BCV70DRAFT_17834</name>
</gene>
<name>A0A317XZZ1_9BASI</name>
<sequence>MIILSIFWWIHYCFGRHCELAVRQVPCSEPCSLASPPLCLLFCRLHPLVDAQTRPRARFFAPRTLDESGPPLFLRRLNLSHGSGTNEHYRSCPYPPERRYLLVPFIIVFRTTPCHAMLETRTTSLHSEMPVTRCLSIPPTWRRGDRTRLSSCGTVQGCERASDPDEWPFILCALESCRHPYPSHVLYACARTPLCFCLPLPSLALYPLMKSSGPNDLPPLSALATRAVRAAWLAIVSAWSPSRPVLPCRSAAASLICARVQNRTSGYQSAACRNRLRAWTTSLNHVRRPFPLSIGPFEHIAHGKSHPFLPHSA</sequence>
<evidence type="ECO:0000313" key="3">
    <source>
        <dbReference type="Proteomes" id="UP000246740"/>
    </source>
</evidence>
<dbReference type="EMBL" id="KZ819188">
    <property type="protein sequence ID" value="PWZ03468.1"/>
    <property type="molecule type" value="Genomic_DNA"/>
</dbReference>
<organism evidence="2 3">
    <name type="scientific">Testicularia cyperi</name>
    <dbReference type="NCBI Taxonomy" id="1882483"/>
    <lineage>
        <taxon>Eukaryota</taxon>
        <taxon>Fungi</taxon>
        <taxon>Dikarya</taxon>
        <taxon>Basidiomycota</taxon>
        <taxon>Ustilaginomycotina</taxon>
        <taxon>Ustilaginomycetes</taxon>
        <taxon>Ustilaginales</taxon>
        <taxon>Anthracoideaceae</taxon>
        <taxon>Testicularia</taxon>
    </lineage>
</organism>
<protein>
    <recommendedName>
        <fullName evidence="4">Secreted protein</fullName>
    </recommendedName>
</protein>
<dbReference type="InParanoid" id="A0A317XZZ1"/>
<dbReference type="Proteomes" id="UP000246740">
    <property type="component" value="Unassembled WGS sequence"/>
</dbReference>
<feature type="signal peptide" evidence="1">
    <location>
        <begin position="1"/>
        <end position="15"/>
    </location>
</feature>
<evidence type="ECO:0008006" key="4">
    <source>
        <dbReference type="Google" id="ProtNLM"/>
    </source>
</evidence>
<feature type="chain" id="PRO_5016322125" description="Secreted protein" evidence="1">
    <location>
        <begin position="16"/>
        <end position="313"/>
    </location>
</feature>